<gene>
    <name evidence="2" type="ORF">EYC84_007910</name>
</gene>
<dbReference type="EMBL" id="VICG01000009">
    <property type="protein sequence ID" value="KAA8568934.1"/>
    <property type="molecule type" value="Genomic_DNA"/>
</dbReference>
<feature type="chain" id="PRO_5024286364" evidence="1">
    <location>
        <begin position="30"/>
        <end position="98"/>
    </location>
</feature>
<evidence type="ECO:0000313" key="2">
    <source>
        <dbReference type="EMBL" id="KAA8568934.1"/>
    </source>
</evidence>
<name>A0A5M9JHM4_MONFR</name>
<keyword evidence="3" id="KW-1185">Reference proteome</keyword>
<keyword evidence="1" id="KW-0732">Signal</keyword>
<dbReference type="AlphaFoldDB" id="A0A5M9JHM4"/>
<evidence type="ECO:0000256" key="1">
    <source>
        <dbReference type="SAM" id="SignalP"/>
    </source>
</evidence>
<sequence>MDRYEHIMIFFCFFLLPLIALNWFSVASSLDDTPLQRAEKFQFLHLFFICFRLHDFGFNPGSTPTLLSYSHYDGLAFRELRWDGNGWEIGNREMEAAI</sequence>
<reference evidence="2 3" key="1">
    <citation type="submission" date="2019-06" db="EMBL/GenBank/DDBJ databases">
        <title>Genome Sequence of the Brown Rot Fungal Pathogen Monilinia fructicola.</title>
        <authorList>
            <person name="De Miccolis Angelini R.M."/>
            <person name="Landi L."/>
            <person name="Abate D."/>
            <person name="Pollastro S."/>
            <person name="Romanazzi G."/>
            <person name="Faretra F."/>
        </authorList>
    </citation>
    <scope>NUCLEOTIDE SEQUENCE [LARGE SCALE GENOMIC DNA]</scope>
    <source>
        <strain evidence="2 3">Mfrc123</strain>
    </source>
</reference>
<proteinExistence type="predicted"/>
<organism evidence="2 3">
    <name type="scientific">Monilinia fructicola</name>
    <name type="common">Brown rot fungus</name>
    <name type="synonym">Ciboria fructicola</name>
    <dbReference type="NCBI Taxonomy" id="38448"/>
    <lineage>
        <taxon>Eukaryota</taxon>
        <taxon>Fungi</taxon>
        <taxon>Dikarya</taxon>
        <taxon>Ascomycota</taxon>
        <taxon>Pezizomycotina</taxon>
        <taxon>Leotiomycetes</taxon>
        <taxon>Helotiales</taxon>
        <taxon>Sclerotiniaceae</taxon>
        <taxon>Monilinia</taxon>
    </lineage>
</organism>
<dbReference type="Proteomes" id="UP000322873">
    <property type="component" value="Unassembled WGS sequence"/>
</dbReference>
<protein>
    <submittedName>
        <fullName evidence="2">Uncharacterized protein</fullName>
    </submittedName>
</protein>
<accession>A0A5M9JHM4</accession>
<comment type="caution">
    <text evidence="2">The sequence shown here is derived from an EMBL/GenBank/DDBJ whole genome shotgun (WGS) entry which is preliminary data.</text>
</comment>
<feature type="signal peptide" evidence="1">
    <location>
        <begin position="1"/>
        <end position="29"/>
    </location>
</feature>
<evidence type="ECO:0000313" key="3">
    <source>
        <dbReference type="Proteomes" id="UP000322873"/>
    </source>
</evidence>